<feature type="region of interest" description="Disordered" evidence="1">
    <location>
        <begin position="171"/>
        <end position="192"/>
    </location>
</feature>
<name>A0A6N2UU30_9BIFI</name>
<feature type="domain" description="HTH cro/C1-type" evidence="2">
    <location>
        <begin position="18"/>
        <end position="73"/>
    </location>
</feature>
<dbReference type="CDD" id="cd00093">
    <property type="entry name" value="HTH_XRE"/>
    <property type="match status" value="1"/>
</dbReference>
<dbReference type="SUPFAM" id="SSF47413">
    <property type="entry name" value="lambda repressor-like DNA-binding domains"/>
    <property type="match status" value="1"/>
</dbReference>
<dbReference type="EMBL" id="WDPD01000001">
    <property type="protein sequence ID" value="KAB7462556.1"/>
    <property type="molecule type" value="Genomic_DNA"/>
</dbReference>
<dbReference type="Pfam" id="PF01381">
    <property type="entry name" value="HTH_3"/>
    <property type="match status" value="1"/>
</dbReference>
<dbReference type="PROSITE" id="PS50943">
    <property type="entry name" value="HTH_CROC1"/>
    <property type="match status" value="1"/>
</dbReference>
<evidence type="ECO:0000313" key="5">
    <source>
        <dbReference type="Proteomes" id="UP000429211"/>
    </source>
</evidence>
<evidence type="ECO:0000259" key="2">
    <source>
        <dbReference type="PROSITE" id="PS50943"/>
    </source>
</evidence>
<organism evidence="4">
    <name type="scientific">Bifidobacterium dentium</name>
    <dbReference type="NCBI Taxonomy" id="1689"/>
    <lineage>
        <taxon>Bacteria</taxon>
        <taxon>Bacillati</taxon>
        <taxon>Actinomycetota</taxon>
        <taxon>Actinomycetes</taxon>
        <taxon>Bifidobacteriales</taxon>
        <taxon>Bifidobacteriaceae</taxon>
        <taxon>Bifidobacterium</taxon>
    </lineage>
</organism>
<gene>
    <name evidence="4" type="ORF">BDLFYP24_00586</name>
    <name evidence="3" type="ORF">GBB04_01940</name>
</gene>
<dbReference type="InterPro" id="IPR001387">
    <property type="entry name" value="Cro/C1-type_HTH"/>
</dbReference>
<evidence type="ECO:0000313" key="4">
    <source>
        <dbReference type="EMBL" id="VYT21489.1"/>
    </source>
</evidence>
<proteinExistence type="predicted"/>
<dbReference type="Gene3D" id="1.10.260.40">
    <property type="entry name" value="lambda repressor-like DNA-binding domains"/>
    <property type="match status" value="1"/>
</dbReference>
<dbReference type="SMART" id="SM00530">
    <property type="entry name" value="HTH_XRE"/>
    <property type="match status" value="1"/>
</dbReference>
<feature type="compositionally biased region" description="Basic and acidic residues" evidence="1">
    <location>
        <begin position="175"/>
        <end position="192"/>
    </location>
</feature>
<dbReference type="AlphaFoldDB" id="A0A6N2UU30"/>
<reference evidence="3 5" key="1">
    <citation type="journal article" date="2019" name="Nat. Med.">
        <title>A library of human gut bacterial isolates paired with longitudinal multiomics data enables mechanistic microbiome research.</title>
        <authorList>
            <person name="Poyet M."/>
            <person name="Groussin M."/>
            <person name="Gibbons S.M."/>
            <person name="Avila-Pacheco J."/>
            <person name="Jiang X."/>
            <person name="Kearney S.M."/>
            <person name="Perrotta A.R."/>
            <person name="Berdy B."/>
            <person name="Zhao S."/>
            <person name="Lieberman T.D."/>
            <person name="Swanson P.K."/>
            <person name="Smith M."/>
            <person name="Roesemann S."/>
            <person name="Alexander J.E."/>
            <person name="Rich S.A."/>
            <person name="Livny J."/>
            <person name="Vlamakis H."/>
            <person name="Clish C."/>
            <person name="Bullock K."/>
            <person name="Deik A."/>
            <person name="Scott J."/>
            <person name="Pierce K.A."/>
            <person name="Xavier R.J."/>
            <person name="Alm E.J."/>
        </authorList>
    </citation>
    <scope>NUCLEOTIDE SEQUENCE [LARGE SCALE GENOMIC DNA]</scope>
    <source>
        <strain evidence="3 5">BIOML-A2</strain>
    </source>
</reference>
<dbReference type="InterPro" id="IPR010982">
    <property type="entry name" value="Lambda_DNA-bd_dom_sf"/>
</dbReference>
<reference evidence="4" key="2">
    <citation type="submission" date="2019-11" db="EMBL/GenBank/DDBJ databases">
        <authorList>
            <person name="Feng L."/>
        </authorList>
    </citation>
    <scope>NUCLEOTIDE SEQUENCE</scope>
    <source>
        <strain evidence="4">BdentiumLFYP24</strain>
    </source>
</reference>
<evidence type="ECO:0000256" key="1">
    <source>
        <dbReference type="SAM" id="MobiDB-lite"/>
    </source>
</evidence>
<dbReference type="Proteomes" id="UP000429211">
    <property type="component" value="Unassembled WGS sequence"/>
</dbReference>
<sequence>MTDFQTEISSLTQLSTSLQDARITNNMTQTELATATGIPRPWINQLEHGHIANPSFTRILKIMAALKMSISVNYVVTDTPQDGPRQDVKQPAPTETSPSGQTYAQVAKGLSSSVETLPMTQLKEALAKFNSSLQPHFTEELSKTMQNVLAFYDRDFFDTYSVMLDRSKQVTQQAKDLERSTHNDLDDGETRQ</sequence>
<feature type="compositionally biased region" description="Polar residues" evidence="1">
    <location>
        <begin position="93"/>
        <end position="102"/>
    </location>
</feature>
<dbReference type="EMBL" id="CACRSP010000015">
    <property type="protein sequence ID" value="VYT21489.1"/>
    <property type="molecule type" value="Genomic_DNA"/>
</dbReference>
<accession>A0A6N2UU30</accession>
<dbReference type="RefSeq" id="WP_034520476.1">
    <property type="nucleotide sequence ID" value="NZ_CACRSP010000015.1"/>
</dbReference>
<protein>
    <submittedName>
        <fullName evidence="4">Antitoxin HipB</fullName>
    </submittedName>
    <submittedName>
        <fullName evidence="3">Helix-turn-helix transcriptional regulator</fullName>
    </submittedName>
</protein>
<evidence type="ECO:0000313" key="3">
    <source>
        <dbReference type="EMBL" id="KAB7462556.1"/>
    </source>
</evidence>
<feature type="region of interest" description="Disordered" evidence="1">
    <location>
        <begin position="80"/>
        <end position="102"/>
    </location>
</feature>
<dbReference type="GO" id="GO:0003677">
    <property type="term" value="F:DNA binding"/>
    <property type="evidence" value="ECO:0007669"/>
    <property type="project" value="InterPro"/>
</dbReference>